<evidence type="ECO:0000313" key="1">
    <source>
        <dbReference type="EMBL" id="OEJ96486.1"/>
    </source>
</evidence>
<accession>A0A1D3DW00</accession>
<reference evidence="1 2" key="1">
    <citation type="journal article" date="2013" name="Genome Announc.">
        <title>Genome Sequence of Streptomyces violaceusniger Strain SPC6, a Halotolerant Streptomycete That Exhibits Rapid Growth and Development.</title>
        <authorList>
            <person name="Chen X."/>
            <person name="Zhang B."/>
            <person name="Zhang W."/>
            <person name="Wu X."/>
            <person name="Zhang M."/>
            <person name="Chen T."/>
            <person name="Liu G."/>
            <person name="Dyson P."/>
        </authorList>
    </citation>
    <scope>NUCLEOTIDE SEQUENCE [LARGE SCALE GENOMIC DNA]</scope>
    <source>
        <strain evidence="1 2">SPC6</strain>
    </source>
</reference>
<dbReference type="Proteomes" id="UP000095329">
    <property type="component" value="Unassembled WGS sequence"/>
</dbReference>
<comment type="caution">
    <text evidence="1">The sequence shown here is derived from an EMBL/GenBank/DDBJ whole genome shotgun (WGS) entry which is preliminary data.</text>
</comment>
<dbReference type="eggNOG" id="ENOG5033SCP">
    <property type="taxonomic scope" value="Bacteria"/>
</dbReference>
<dbReference type="STRING" id="1306406.J116_020540"/>
<dbReference type="EMBL" id="ASHX02000001">
    <property type="protein sequence ID" value="OEJ96486.1"/>
    <property type="molecule type" value="Genomic_DNA"/>
</dbReference>
<proteinExistence type="predicted"/>
<gene>
    <name evidence="1" type="ORF">J116_020540</name>
</gene>
<evidence type="ECO:0000313" key="2">
    <source>
        <dbReference type="Proteomes" id="UP000095329"/>
    </source>
</evidence>
<protein>
    <submittedName>
        <fullName evidence="1">Uncharacterized protein</fullName>
    </submittedName>
</protein>
<name>A0A1D3DW00_9ACTN</name>
<keyword evidence="2" id="KW-1185">Reference proteome</keyword>
<sequence>MTTVVTWAEAYDCYGETRRVPELLGRVGREGGADAWEELYRRLVLECDMVFPASFAALPRLVRLASRSALPRGLAGAIVRGAAGPHGCDELFARCSGAVAELGEVLDRHLAARPADYLPAFLDLLAVRGEYHWSAVLGDFSDDFYEVACPHCATDVTIAIGVHGRYSALRDWQRGDVDRRPLRPAGPEGLAGAGRWMYATAVRDGHGALADGIVQLFGRAECPRCASVFGVADEYAAAHRPVM</sequence>
<dbReference type="AlphaFoldDB" id="A0A1D3DW00"/>
<organism evidence="1 2">
    <name type="scientific">Streptomyces thermolilacinus SPC6</name>
    <dbReference type="NCBI Taxonomy" id="1306406"/>
    <lineage>
        <taxon>Bacteria</taxon>
        <taxon>Bacillati</taxon>
        <taxon>Actinomycetota</taxon>
        <taxon>Actinomycetes</taxon>
        <taxon>Kitasatosporales</taxon>
        <taxon>Streptomycetaceae</taxon>
        <taxon>Streptomyces</taxon>
    </lineage>
</organism>